<evidence type="ECO:0000313" key="1">
    <source>
        <dbReference type="EMBL" id="TCT23746.1"/>
    </source>
</evidence>
<evidence type="ECO:0000313" key="2">
    <source>
        <dbReference type="Proteomes" id="UP000295717"/>
    </source>
</evidence>
<dbReference type="EMBL" id="SMAO01000001">
    <property type="protein sequence ID" value="TCT23746.1"/>
    <property type="molecule type" value="Genomic_DNA"/>
</dbReference>
<dbReference type="InterPro" id="IPR008497">
    <property type="entry name" value="DUF779"/>
</dbReference>
<dbReference type="PIRSF" id="PIRSF009151">
    <property type="entry name" value="DUF779"/>
    <property type="match status" value="1"/>
</dbReference>
<proteinExistence type="predicted"/>
<dbReference type="AlphaFoldDB" id="A0A4R3N6J4"/>
<evidence type="ECO:0008006" key="3">
    <source>
        <dbReference type="Google" id="ProtNLM"/>
    </source>
</evidence>
<dbReference type="Proteomes" id="UP000295717">
    <property type="component" value="Unassembled WGS sequence"/>
</dbReference>
<accession>A0A4R3N6J4</accession>
<comment type="caution">
    <text evidence="1">The sequence shown here is derived from an EMBL/GenBank/DDBJ whole genome shotgun (WGS) entry which is preliminary data.</text>
</comment>
<protein>
    <recommendedName>
        <fullName evidence="3">DUF779 domain-containing protein</fullName>
    </recommendedName>
</protein>
<dbReference type="Pfam" id="PF05610">
    <property type="entry name" value="DUF779"/>
    <property type="match status" value="1"/>
</dbReference>
<reference evidence="1 2" key="1">
    <citation type="submission" date="2019-03" db="EMBL/GenBank/DDBJ databases">
        <title>Genomic Encyclopedia of Type Strains, Phase IV (KMG-IV): sequencing the most valuable type-strain genomes for metagenomic binning, comparative biology and taxonomic classification.</title>
        <authorList>
            <person name="Goeker M."/>
        </authorList>
    </citation>
    <scope>NUCLEOTIDE SEQUENCE [LARGE SCALE GENOMIC DNA]</scope>
    <source>
        <strain evidence="1 2">DSM 13587</strain>
    </source>
</reference>
<gene>
    <name evidence="1" type="ORF">EDC35_10158</name>
</gene>
<name>A0A4R3N6J4_9GAMM</name>
<sequence>MNEQIPRVIATETALALIERLKAMHGALMFHQSGGCCDGSAPMCWAADEFRTGASDVRLGTIGGCPFWMSESQFEYWRHTQLIIDVVPGRGGMFSLEGPEGVRFLTRSRLFEDDELARLSPVEHGGD</sequence>
<dbReference type="OrthoDB" id="3725739at2"/>
<dbReference type="RefSeq" id="WP_132974853.1">
    <property type="nucleotide sequence ID" value="NZ_SMAO01000001.1"/>
</dbReference>
<keyword evidence="2" id="KW-1185">Reference proteome</keyword>
<organism evidence="1 2">
    <name type="scientific">Thiobaca trueperi</name>
    <dbReference type="NCBI Taxonomy" id="127458"/>
    <lineage>
        <taxon>Bacteria</taxon>
        <taxon>Pseudomonadati</taxon>
        <taxon>Pseudomonadota</taxon>
        <taxon>Gammaproteobacteria</taxon>
        <taxon>Chromatiales</taxon>
        <taxon>Chromatiaceae</taxon>
        <taxon>Thiobaca</taxon>
    </lineage>
</organism>